<reference evidence="1 2" key="1">
    <citation type="journal article" date="2014" name="Front. Microbiol.">
        <title>Comparative genomics defines the core genome of the growing N4-like phage genus and identifies N4-like Roseophage specific genes.</title>
        <authorList>
            <person name="Chan J.Z."/>
            <person name="Millard A.D."/>
            <person name="Mann N.H."/>
            <person name="Schafer H."/>
        </authorList>
    </citation>
    <scope>NUCLEOTIDE SEQUENCE [LARGE SCALE GENOMIC DNA]</scope>
</reference>
<dbReference type="EMBL" id="FR682616">
    <property type="protein sequence ID" value="CBW47078.1"/>
    <property type="molecule type" value="Genomic_DNA"/>
</dbReference>
<proteinExistence type="predicted"/>
<dbReference type="AntiFam" id="ANF00010">
    <property type="entry name" value="tRNA translation"/>
</dbReference>
<organism evidence="1 2">
    <name type="scientific">Roseovarius sp. 217 phage 1</name>
    <dbReference type="NCBI Taxonomy" id="874471"/>
    <lineage>
        <taxon>Viruses</taxon>
        <taxon>Duplodnaviria</taxon>
        <taxon>Heunggongvirae</taxon>
        <taxon>Uroviricota</taxon>
        <taxon>Caudoviricetes</taxon>
        <taxon>Schitoviridae</taxon>
        <taxon>Rhodovirinae</taxon>
        <taxon>Plymouthvirus</taxon>
        <taxon>Roseovarius Plymouth podovirus 1</taxon>
    </lineage>
</organism>
<accession>E3PZC7</accession>
<sequence length="74" mass="8108">MGELKMQKESLPIQTTACRLVGKSSGLGPGERRFETCHADQHRSVAQSVERAIDNRKVAGSIPATSTSWRVAKR</sequence>
<protein>
    <submittedName>
        <fullName evidence="1">Uncharacterized protein</fullName>
    </submittedName>
</protein>
<name>E3PZC7_9CAUD</name>
<evidence type="ECO:0000313" key="1">
    <source>
        <dbReference type="EMBL" id="CBW47078.1"/>
    </source>
</evidence>
<evidence type="ECO:0000313" key="2">
    <source>
        <dbReference type="Proteomes" id="UP000258344"/>
    </source>
</evidence>
<dbReference type="Proteomes" id="UP000258344">
    <property type="component" value="Segment"/>
</dbReference>